<evidence type="ECO:0000313" key="2">
    <source>
        <dbReference type="EMBL" id="SDE23120.1"/>
    </source>
</evidence>
<evidence type="ECO:0000256" key="1">
    <source>
        <dbReference type="SAM" id="Phobius"/>
    </source>
</evidence>
<organism evidence="2 3">
    <name type="scientific">Desulfuromonas thiophila</name>
    <dbReference type="NCBI Taxonomy" id="57664"/>
    <lineage>
        <taxon>Bacteria</taxon>
        <taxon>Pseudomonadati</taxon>
        <taxon>Thermodesulfobacteriota</taxon>
        <taxon>Desulfuromonadia</taxon>
        <taxon>Desulfuromonadales</taxon>
        <taxon>Desulfuromonadaceae</taxon>
        <taxon>Desulfuromonas</taxon>
    </lineage>
</organism>
<evidence type="ECO:0000313" key="3">
    <source>
        <dbReference type="Proteomes" id="UP000243205"/>
    </source>
</evidence>
<keyword evidence="3" id="KW-1185">Reference proteome</keyword>
<feature type="transmembrane region" description="Helical" evidence="1">
    <location>
        <begin position="34"/>
        <end position="52"/>
    </location>
</feature>
<name>A0A1G7B8F5_9BACT</name>
<feature type="transmembrane region" description="Helical" evidence="1">
    <location>
        <begin position="7"/>
        <end position="28"/>
    </location>
</feature>
<dbReference type="EMBL" id="FNAQ01000005">
    <property type="protein sequence ID" value="SDE23120.1"/>
    <property type="molecule type" value="Genomic_DNA"/>
</dbReference>
<keyword evidence="1" id="KW-0812">Transmembrane</keyword>
<keyword evidence="1" id="KW-0472">Membrane</keyword>
<proteinExistence type="predicted"/>
<dbReference type="AlphaFoldDB" id="A0A1G7B8F5"/>
<dbReference type="Proteomes" id="UP000243205">
    <property type="component" value="Unassembled WGS sequence"/>
</dbReference>
<accession>A0A1G7B8F5</accession>
<protein>
    <submittedName>
        <fullName evidence="2">Uncharacterized protein</fullName>
    </submittedName>
</protein>
<reference evidence="3" key="1">
    <citation type="submission" date="2016-10" db="EMBL/GenBank/DDBJ databases">
        <authorList>
            <person name="Varghese N."/>
            <person name="Submissions S."/>
        </authorList>
    </citation>
    <scope>NUCLEOTIDE SEQUENCE [LARGE SCALE GENOMIC DNA]</scope>
    <source>
        <strain evidence="3">DSM 8987</strain>
    </source>
</reference>
<keyword evidence="1" id="KW-1133">Transmembrane helix</keyword>
<dbReference type="RefSeq" id="WP_092077737.1">
    <property type="nucleotide sequence ID" value="NZ_FNAQ01000005.1"/>
</dbReference>
<sequence>MERLTRTTWLFLGGYALLLLALLAYTLWQRSRVGAGWLFALITLAPVIPFFLRRRQNSCRPKPPQS</sequence>
<gene>
    <name evidence="2" type="ORF">SAMN05661003_105105</name>
</gene>
<dbReference type="STRING" id="57664.SAMN05661003_105105"/>